<keyword evidence="2" id="KW-0472">Membrane</keyword>
<evidence type="ECO:0000256" key="3">
    <source>
        <dbReference type="SAM" id="SignalP"/>
    </source>
</evidence>
<feature type="transmembrane region" description="Helical" evidence="2">
    <location>
        <begin position="151"/>
        <end position="171"/>
    </location>
</feature>
<keyword evidence="2" id="KW-1133">Transmembrane helix</keyword>
<dbReference type="PATRIC" id="fig|1229276.3.peg.1050"/>
<protein>
    <submittedName>
        <fullName evidence="4">Uncharacterized protein</fullName>
    </submittedName>
</protein>
<evidence type="ECO:0000256" key="2">
    <source>
        <dbReference type="SAM" id="Phobius"/>
    </source>
</evidence>
<accession>A0A0B8T4X8</accession>
<feature type="chain" id="PRO_5002125199" evidence="3">
    <location>
        <begin position="23"/>
        <end position="183"/>
    </location>
</feature>
<keyword evidence="5" id="KW-1185">Reference proteome</keyword>
<evidence type="ECO:0000313" key="5">
    <source>
        <dbReference type="Proteomes" id="UP000031802"/>
    </source>
</evidence>
<comment type="caution">
    <text evidence="4">The sequence shown here is derived from an EMBL/GenBank/DDBJ whole genome shotgun (WGS) entry which is preliminary data.</text>
</comment>
<reference evidence="5" key="1">
    <citation type="submission" date="2014-04" db="EMBL/GenBank/DDBJ databases">
        <title>Whole-Genome optical mapping and complete genome sequence of Sphingobacterium deserti sp. nov., a new spaces isolated from desert in the west of China.</title>
        <authorList>
            <person name="Teng C."/>
            <person name="Zhou Z."/>
            <person name="Li X."/>
            <person name="Chen M."/>
            <person name="Lin M."/>
            <person name="Wang L."/>
            <person name="Su S."/>
            <person name="Zhang C."/>
            <person name="Zhang W."/>
        </authorList>
    </citation>
    <scope>NUCLEOTIDE SEQUENCE [LARGE SCALE GENOMIC DNA]</scope>
    <source>
        <strain evidence="5">ACCC05744</strain>
    </source>
</reference>
<reference evidence="4 5" key="2">
    <citation type="journal article" date="2015" name="PLoS ONE">
        <title>Whole-Genome Optical Mapping and Finished Genome Sequence of Sphingobacterium deserti sp. nov., a New Species Isolated from the Western Desert of China.</title>
        <authorList>
            <person name="Teng C."/>
            <person name="Zhou Z."/>
            <person name="Molnar I."/>
            <person name="Li X."/>
            <person name="Tang R."/>
            <person name="Chen M."/>
            <person name="Wang L."/>
            <person name="Su S."/>
            <person name="Zhang W."/>
            <person name="Lin M."/>
        </authorList>
    </citation>
    <scope>NUCLEOTIDE SEQUENCE [LARGE SCALE GENOMIC DNA]</scope>
    <source>
        <strain evidence="5">ACCC05744</strain>
    </source>
</reference>
<keyword evidence="1" id="KW-0175">Coiled coil</keyword>
<dbReference type="RefSeq" id="WP_037496118.1">
    <property type="nucleotide sequence ID" value="NZ_JJMU01000014.1"/>
</dbReference>
<evidence type="ECO:0000256" key="1">
    <source>
        <dbReference type="SAM" id="Coils"/>
    </source>
</evidence>
<dbReference type="OrthoDB" id="713774at2"/>
<name>A0A0B8T4X8_9SPHI</name>
<dbReference type="Proteomes" id="UP000031802">
    <property type="component" value="Unassembled WGS sequence"/>
</dbReference>
<dbReference type="EMBL" id="JJMU01000014">
    <property type="protein sequence ID" value="KGE15338.1"/>
    <property type="molecule type" value="Genomic_DNA"/>
</dbReference>
<feature type="coiled-coil region" evidence="1">
    <location>
        <begin position="111"/>
        <end position="138"/>
    </location>
</feature>
<dbReference type="AlphaFoldDB" id="A0A0B8T4X8"/>
<sequence>MKKIAKFIFLMALQVHTLSLLAQTNSDSVNYEQQRLRVNQLLDQRSARFGEYDESITKKTGIFGIFKTKKDMQKSIDILKEIVITDNNIFVETKRLLDLKDYESDRHAALASEYDKQVSAYMRTITKLQDENDKLRQEVGTMGESDQKSNFFVYLLGVIVLGLLFVVYSLYKRVGKTKNLTQH</sequence>
<keyword evidence="2" id="KW-0812">Transmembrane</keyword>
<proteinExistence type="predicted"/>
<keyword evidence="3" id="KW-0732">Signal</keyword>
<dbReference type="STRING" id="1229276.DI53_1019"/>
<organism evidence="4 5">
    <name type="scientific">Sphingobacterium deserti</name>
    <dbReference type="NCBI Taxonomy" id="1229276"/>
    <lineage>
        <taxon>Bacteria</taxon>
        <taxon>Pseudomonadati</taxon>
        <taxon>Bacteroidota</taxon>
        <taxon>Sphingobacteriia</taxon>
        <taxon>Sphingobacteriales</taxon>
        <taxon>Sphingobacteriaceae</taxon>
        <taxon>Sphingobacterium</taxon>
    </lineage>
</organism>
<feature type="signal peptide" evidence="3">
    <location>
        <begin position="1"/>
        <end position="22"/>
    </location>
</feature>
<gene>
    <name evidence="4" type="ORF">DI53_1019</name>
</gene>
<evidence type="ECO:0000313" key="4">
    <source>
        <dbReference type="EMBL" id="KGE15338.1"/>
    </source>
</evidence>